<dbReference type="Gene3D" id="1.10.10.10">
    <property type="entry name" value="Winged helix-like DNA-binding domain superfamily/Winged helix DNA-binding domain"/>
    <property type="match status" value="1"/>
</dbReference>
<dbReference type="Proteomes" id="UP000197208">
    <property type="component" value="Unassembled WGS sequence"/>
</dbReference>
<dbReference type="SMART" id="SM00418">
    <property type="entry name" value="HTH_ARSR"/>
    <property type="match status" value="1"/>
</dbReference>
<evidence type="ECO:0000313" key="6">
    <source>
        <dbReference type="Proteomes" id="UP000197208"/>
    </source>
</evidence>
<dbReference type="OrthoDB" id="9798835at2"/>
<evidence type="ECO:0000256" key="1">
    <source>
        <dbReference type="ARBA" id="ARBA00023015"/>
    </source>
</evidence>
<keyword evidence="1" id="KW-0805">Transcription regulation</keyword>
<organism evidence="5 6">
    <name type="scientific">Deinococcus indicus</name>
    <dbReference type="NCBI Taxonomy" id="223556"/>
    <lineage>
        <taxon>Bacteria</taxon>
        <taxon>Thermotogati</taxon>
        <taxon>Deinococcota</taxon>
        <taxon>Deinococci</taxon>
        <taxon>Deinococcales</taxon>
        <taxon>Deinococcaceae</taxon>
        <taxon>Deinococcus</taxon>
    </lineage>
</organism>
<dbReference type="CDD" id="cd00090">
    <property type="entry name" value="HTH_ARSR"/>
    <property type="match status" value="1"/>
</dbReference>
<proteinExistence type="predicted"/>
<accession>A0A246BSC8</accession>
<feature type="domain" description="HTH arsR-type" evidence="4">
    <location>
        <begin position="1"/>
        <end position="95"/>
    </location>
</feature>
<evidence type="ECO:0000259" key="4">
    <source>
        <dbReference type="PROSITE" id="PS50987"/>
    </source>
</evidence>
<evidence type="ECO:0000256" key="3">
    <source>
        <dbReference type="ARBA" id="ARBA00023163"/>
    </source>
</evidence>
<comment type="caution">
    <text evidence="5">The sequence shown here is derived from an EMBL/GenBank/DDBJ whole genome shotgun (WGS) entry which is preliminary data.</text>
</comment>
<dbReference type="InterPro" id="IPR011991">
    <property type="entry name" value="ArsR-like_HTH"/>
</dbReference>
<dbReference type="EMBL" id="NHMK01000006">
    <property type="protein sequence ID" value="OWL98588.1"/>
    <property type="molecule type" value="Genomic_DNA"/>
</dbReference>
<keyword evidence="6" id="KW-1185">Reference proteome</keyword>
<name>A0A246BSC8_9DEIO</name>
<dbReference type="InterPro" id="IPR036390">
    <property type="entry name" value="WH_DNA-bd_sf"/>
</dbReference>
<dbReference type="InterPro" id="IPR001845">
    <property type="entry name" value="HTH_ArsR_DNA-bd_dom"/>
</dbReference>
<dbReference type="PANTHER" id="PTHR33154:SF18">
    <property type="entry name" value="ARSENICAL RESISTANCE OPERON REPRESSOR"/>
    <property type="match status" value="1"/>
</dbReference>
<keyword evidence="3" id="KW-0804">Transcription</keyword>
<dbReference type="Pfam" id="PF01022">
    <property type="entry name" value="HTH_5"/>
    <property type="match status" value="1"/>
</dbReference>
<dbReference type="InterPro" id="IPR036388">
    <property type="entry name" value="WH-like_DNA-bd_sf"/>
</dbReference>
<evidence type="ECO:0000256" key="2">
    <source>
        <dbReference type="ARBA" id="ARBA00023125"/>
    </source>
</evidence>
<dbReference type="SUPFAM" id="SSF46785">
    <property type="entry name" value="Winged helix' DNA-binding domain"/>
    <property type="match status" value="1"/>
</dbReference>
<dbReference type="PANTHER" id="PTHR33154">
    <property type="entry name" value="TRANSCRIPTIONAL REGULATOR, ARSR FAMILY"/>
    <property type="match status" value="1"/>
</dbReference>
<dbReference type="NCBIfam" id="NF033788">
    <property type="entry name" value="HTH_metalloreg"/>
    <property type="match status" value="1"/>
</dbReference>
<dbReference type="PROSITE" id="PS50987">
    <property type="entry name" value="HTH_ARSR_2"/>
    <property type="match status" value="1"/>
</dbReference>
<dbReference type="PRINTS" id="PR00778">
    <property type="entry name" value="HTHARSR"/>
</dbReference>
<gene>
    <name evidence="5" type="ORF">CBQ26_01600</name>
</gene>
<dbReference type="GO" id="GO:0003700">
    <property type="term" value="F:DNA-binding transcription factor activity"/>
    <property type="evidence" value="ECO:0007669"/>
    <property type="project" value="InterPro"/>
</dbReference>
<sequence length="106" mass="11663">MTPTAAPTVLDQIKALAQDTRYELTRYLATGEHCVCDLEALLNMPQSKVSYHLAVLRDAGLVTSEQRGKNVYYALSHVTLYRLGGELLTDLLPDHAALTDQSKSVC</sequence>
<dbReference type="RefSeq" id="WP_088246865.1">
    <property type="nucleotide sequence ID" value="NZ_BNAM01000007.1"/>
</dbReference>
<reference evidence="5 6" key="1">
    <citation type="submission" date="2017-05" db="EMBL/GenBank/DDBJ databases">
        <title>De novo genome assembly of Deniococcus indicus strain DR1.</title>
        <authorList>
            <person name="Chauhan D."/>
            <person name="Yennamalli R.M."/>
            <person name="Priyadarshini R."/>
        </authorList>
    </citation>
    <scope>NUCLEOTIDE SEQUENCE [LARGE SCALE GENOMIC DNA]</scope>
    <source>
        <strain evidence="5 6">DR1</strain>
    </source>
</reference>
<dbReference type="GO" id="GO:0003677">
    <property type="term" value="F:DNA binding"/>
    <property type="evidence" value="ECO:0007669"/>
    <property type="project" value="UniProtKB-KW"/>
</dbReference>
<dbReference type="InterPro" id="IPR051081">
    <property type="entry name" value="HTH_MetalResp_TranReg"/>
</dbReference>
<protein>
    <submittedName>
        <fullName evidence="5">Transcriptional regulator</fullName>
    </submittedName>
</protein>
<dbReference type="AlphaFoldDB" id="A0A246BSC8"/>
<evidence type="ECO:0000313" key="5">
    <source>
        <dbReference type="EMBL" id="OWL98588.1"/>
    </source>
</evidence>
<keyword evidence="2" id="KW-0238">DNA-binding</keyword>